<proteinExistence type="predicted"/>
<feature type="transmembrane region" description="Helical" evidence="1">
    <location>
        <begin position="36"/>
        <end position="56"/>
    </location>
</feature>
<evidence type="ECO:0000313" key="2">
    <source>
        <dbReference type="EMBL" id="KAB1076648.1"/>
    </source>
</evidence>
<protein>
    <submittedName>
        <fullName evidence="2">VanZ family protein</fullName>
    </submittedName>
</protein>
<accession>A0A6L3SUX5</accession>
<dbReference type="RefSeq" id="WP_151002574.1">
    <property type="nucleotide sequence ID" value="NZ_BPQY01000494.1"/>
</dbReference>
<dbReference type="EMBL" id="VZZK01000028">
    <property type="protein sequence ID" value="KAB1076648.1"/>
    <property type="molecule type" value="Genomic_DNA"/>
</dbReference>
<sequence>MAALSKASRLLGWLLLAALLVVTVCPIGLRPVSGAPVSLERFGAFALLGFLFAVGYPHRRWQVAILTVAAAGSLEALQMLQPTRHGRAADFLVKMGGCGFGAAAALLAASLRWSPTRRG</sequence>
<evidence type="ECO:0000313" key="3">
    <source>
        <dbReference type="Proteomes" id="UP000474159"/>
    </source>
</evidence>
<evidence type="ECO:0000256" key="1">
    <source>
        <dbReference type="SAM" id="Phobius"/>
    </source>
</evidence>
<dbReference type="AlphaFoldDB" id="A0A6L3SUX5"/>
<dbReference type="OrthoDB" id="8101133at2"/>
<name>A0A6L3SUX5_9HYPH</name>
<dbReference type="Proteomes" id="UP000474159">
    <property type="component" value="Unassembled WGS sequence"/>
</dbReference>
<keyword evidence="1" id="KW-0472">Membrane</keyword>
<keyword evidence="3" id="KW-1185">Reference proteome</keyword>
<reference evidence="2 3" key="1">
    <citation type="submission" date="2019-09" db="EMBL/GenBank/DDBJ databases">
        <title>YIM 48816 draft genome.</title>
        <authorList>
            <person name="Jiang L."/>
        </authorList>
    </citation>
    <scope>NUCLEOTIDE SEQUENCE [LARGE SCALE GENOMIC DNA]</scope>
    <source>
        <strain evidence="2 3">YIM 48816</strain>
    </source>
</reference>
<keyword evidence="1" id="KW-1133">Transmembrane helix</keyword>
<organism evidence="2 3">
    <name type="scientific">Methylobacterium soli</name>
    <dbReference type="NCBI Taxonomy" id="553447"/>
    <lineage>
        <taxon>Bacteria</taxon>
        <taxon>Pseudomonadati</taxon>
        <taxon>Pseudomonadota</taxon>
        <taxon>Alphaproteobacteria</taxon>
        <taxon>Hyphomicrobiales</taxon>
        <taxon>Methylobacteriaceae</taxon>
        <taxon>Methylobacterium</taxon>
    </lineage>
</organism>
<gene>
    <name evidence="2" type="ORF">F6X53_22385</name>
</gene>
<comment type="caution">
    <text evidence="2">The sequence shown here is derived from an EMBL/GenBank/DDBJ whole genome shotgun (WGS) entry which is preliminary data.</text>
</comment>
<dbReference type="InterPro" id="IPR017015">
    <property type="entry name" value="UCP033367_VanZ"/>
</dbReference>
<keyword evidence="1" id="KW-0812">Transmembrane</keyword>
<feature type="transmembrane region" description="Helical" evidence="1">
    <location>
        <begin position="92"/>
        <end position="111"/>
    </location>
</feature>
<dbReference type="PIRSF" id="PIRSF033367">
    <property type="entry name" value="UCP033367_VanZ"/>
    <property type="match status" value="1"/>
</dbReference>